<keyword evidence="2" id="KW-1185">Reference proteome</keyword>
<accession>A0ABN8E749</accession>
<protein>
    <recommendedName>
        <fullName evidence="3">DUF1415 domain-containing protein</fullName>
    </recommendedName>
</protein>
<dbReference type="InterPro" id="IPR009858">
    <property type="entry name" value="DUF1415"/>
</dbReference>
<sequence length="187" mass="21524">MNQNSETLIIEQVEAWLENVVIGLNLCPFAAKPQRNGQIRIVVSQAKIEELLLEDILQEMHKLQSTTVSELETTLVVTPYMLNDFYEYNLFINWIDAMLEQQQLEGEFQVATFHPDYCFAGNEPEDVGNLTNRSPYPIFHLIREDSLEKALKHFPNPETIPDTNIETVSSLSEKDIEELFPHLKSSD</sequence>
<organism evidence="1 2">
    <name type="scientific">Vibrio marisflavi CECT 7928</name>
    <dbReference type="NCBI Taxonomy" id="634439"/>
    <lineage>
        <taxon>Bacteria</taxon>
        <taxon>Pseudomonadati</taxon>
        <taxon>Pseudomonadota</taxon>
        <taxon>Gammaproteobacteria</taxon>
        <taxon>Vibrionales</taxon>
        <taxon>Vibrionaceae</taxon>
        <taxon>Vibrio</taxon>
    </lineage>
</organism>
<dbReference type="RefSeq" id="WP_237361666.1">
    <property type="nucleotide sequence ID" value="NZ_CAKLDM010000002.1"/>
</dbReference>
<evidence type="ECO:0000313" key="1">
    <source>
        <dbReference type="EMBL" id="CAH0539693.1"/>
    </source>
</evidence>
<dbReference type="Pfam" id="PF07209">
    <property type="entry name" value="DUF1415"/>
    <property type="match status" value="1"/>
</dbReference>
<dbReference type="Proteomes" id="UP000838748">
    <property type="component" value="Unassembled WGS sequence"/>
</dbReference>
<evidence type="ECO:0008006" key="3">
    <source>
        <dbReference type="Google" id="ProtNLM"/>
    </source>
</evidence>
<comment type="caution">
    <text evidence="1">The sequence shown here is derived from an EMBL/GenBank/DDBJ whole genome shotgun (WGS) entry which is preliminary data.</text>
</comment>
<gene>
    <name evidence="1" type="ORF">VMF7928_02370</name>
</gene>
<dbReference type="EMBL" id="CAKLDM010000002">
    <property type="protein sequence ID" value="CAH0539693.1"/>
    <property type="molecule type" value="Genomic_DNA"/>
</dbReference>
<proteinExistence type="predicted"/>
<name>A0ABN8E749_9VIBR</name>
<reference evidence="1" key="1">
    <citation type="submission" date="2021-11" db="EMBL/GenBank/DDBJ databases">
        <authorList>
            <person name="Rodrigo-Torres L."/>
            <person name="Arahal R. D."/>
            <person name="Lucena T."/>
        </authorList>
    </citation>
    <scope>NUCLEOTIDE SEQUENCE</scope>
    <source>
        <strain evidence="1">CECT 7928</strain>
    </source>
</reference>
<evidence type="ECO:0000313" key="2">
    <source>
        <dbReference type="Proteomes" id="UP000838748"/>
    </source>
</evidence>